<keyword evidence="4" id="KW-0862">Zinc</keyword>
<evidence type="ECO:0000256" key="2">
    <source>
        <dbReference type="ARBA" id="ARBA00022723"/>
    </source>
</evidence>
<comment type="caution">
    <text evidence="7">The sequence shown here is derived from an EMBL/GenBank/DDBJ whole genome shotgun (WGS) entry which is preliminary data.</text>
</comment>
<proteinExistence type="predicted"/>
<reference evidence="7" key="1">
    <citation type="submission" date="2023-07" db="EMBL/GenBank/DDBJ databases">
        <title>Chromosome-level genome assembly of Artemia franciscana.</title>
        <authorList>
            <person name="Jo E."/>
        </authorList>
    </citation>
    <scope>NUCLEOTIDE SEQUENCE</scope>
    <source>
        <tissue evidence="7">Whole body</tissue>
    </source>
</reference>
<gene>
    <name evidence="7" type="ORF">QYM36_008622</name>
</gene>
<dbReference type="PANTHER" id="PTHR13316:SF0">
    <property type="entry name" value="ZINC FINGER CCHC DOMAIN-CONTAINING PROTEIN 8"/>
    <property type="match status" value="1"/>
</dbReference>
<evidence type="ECO:0000313" key="8">
    <source>
        <dbReference type="Proteomes" id="UP001187531"/>
    </source>
</evidence>
<evidence type="ECO:0000256" key="5">
    <source>
        <dbReference type="ARBA" id="ARBA00023242"/>
    </source>
</evidence>
<keyword evidence="8" id="KW-1185">Reference proteome</keyword>
<protein>
    <recommendedName>
        <fullName evidence="6">PSP proline-rich domain-containing protein</fullName>
    </recommendedName>
</protein>
<name>A0AA88L054_ARTSF</name>
<evidence type="ECO:0000313" key="7">
    <source>
        <dbReference type="EMBL" id="KAK2714088.1"/>
    </source>
</evidence>
<dbReference type="InterPro" id="IPR006568">
    <property type="entry name" value="PSP_pro-rich"/>
</dbReference>
<accession>A0AA88L054</accession>
<dbReference type="SMART" id="SM00581">
    <property type="entry name" value="PSP"/>
    <property type="match status" value="1"/>
</dbReference>
<evidence type="ECO:0000256" key="4">
    <source>
        <dbReference type="ARBA" id="ARBA00022833"/>
    </source>
</evidence>
<dbReference type="InterPro" id="IPR052115">
    <property type="entry name" value="NEXT_complex_subunit_ZCCHC8"/>
</dbReference>
<organism evidence="7 8">
    <name type="scientific">Artemia franciscana</name>
    <name type="common">Brine shrimp</name>
    <name type="synonym">Artemia sanfranciscana</name>
    <dbReference type="NCBI Taxonomy" id="6661"/>
    <lineage>
        <taxon>Eukaryota</taxon>
        <taxon>Metazoa</taxon>
        <taxon>Ecdysozoa</taxon>
        <taxon>Arthropoda</taxon>
        <taxon>Crustacea</taxon>
        <taxon>Branchiopoda</taxon>
        <taxon>Anostraca</taxon>
        <taxon>Artemiidae</taxon>
        <taxon>Artemia</taxon>
    </lineage>
</organism>
<evidence type="ECO:0000256" key="1">
    <source>
        <dbReference type="ARBA" id="ARBA00004123"/>
    </source>
</evidence>
<dbReference type="AlphaFoldDB" id="A0AA88L054"/>
<dbReference type="Proteomes" id="UP001187531">
    <property type="component" value="Unassembled WGS sequence"/>
</dbReference>
<dbReference type="GO" id="GO:0071013">
    <property type="term" value="C:catalytic step 2 spliceosome"/>
    <property type="evidence" value="ECO:0007669"/>
    <property type="project" value="TreeGrafter"/>
</dbReference>
<comment type="subcellular location">
    <subcellularLocation>
        <location evidence="1">Nucleus</location>
    </subcellularLocation>
</comment>
<feature type="domain" description="PSP proline-rich" evidence="6">
    <location>
        <begin position="99"/>
        <end position="150"/>
    </location>
</feature>
<keyword evidence="3" id="KW-0863">Zinc-finger</keyword>
<keyword evidence="5" id="KW-0539">Nucleus</keyword>
<dbReference type="EMBL" id="JAVRJZ010000013">
    <property type="protein sequence ID" value="KAK2714088.1"/>
    <property type="molecule type" value="Genomic_DNA"/>
</dbReference>
<sequence>MELFVLDCTPSKDTELQRSCDSGFDPTLDFNKSLGYNEDEVKPPKETTNSGRCFNCGGDHVLSDCKEEKDHVKIRSARKRLRDSGLLGNVRYHEETHAKDQFKPGRLSDKLREALGLNDDELPMHIYQMRILGYPPGWMEELKAEDQIRLIDDVYCEEENKVELDLEKIIEYPGFNVPSPRGVFDDWKRQGSLPFDRRQSIRAMTQFLKDKQAMEKHKRTYEIPRRKVEIVQVDESDCVVLENVDEAEEVTMVDDFENESLEILEEKRKKLLSALENETLEGIEESVTTLVKPESPNEESIKSGAANSSKGTPILTFSPFQKLPDISSFAEGIGDHLPFENLPGYEGTYDKLKDVLKKAKKVKKE</sequence>
<evidence type="ECO:0000259" key="6">
    <source>
        <dbReference type="SMART" id="SM00581"/>
    </source>
</evidence>
<dbReference type="GO" id="GO:0003723">
    <property type="term" value="F:RNA binding"/>
    <property type="evidence" value="ECO:0007669"/>
    <property type="project" value="TreeGrafter"/>
</dbReference>
<dbReference type="Pfam" id="PF04046">
    <property type="entry name" value="PSP"/>
    <property type="match status" value="1"/>
</dbReference>
<evidence type="ECO:0000256" key="3">
    <source>
        <dbReference type="ARBA" id="ARBA00022771"/>
    </source>
</evidence>
<keyword evidence="2" id="KW-0479">Metal-binding</keyword>
<dbReference type="PANTHER" id="PTHR13316">
    <property type="entry name" value="ZINC FINGER, CCHC DOMAIN CONTAINING 8"/>
    <property type="match status" value="1"/>
</dbReference>
<dbReference type="GO" id="GO:0008270">
    <property type="term" value="F:zinc ion binding"/>
    <property type="evidence" value="ECO:0007669"/>
    <property type="project" value="UniProtKB-KW"/>
</dbReference>